<comment type="cofactor">
    <cofactor evidence="1">
        <name>Mg(2+)</name>
        <dbReference type="ChEBI" id="CHEBI:18420"/>
    </cofactor>
</comment>
<keyword evidence="7" id="KW-0460">Magnesium</keyword>
<evidence type="ECO:0000256" key="2">
    <source>
        <dbReference type="ARBA" id="ARBA00007837"/>
    </source>
</evidence>
<evidence type="ECO:0000256" key="4">
    <source>
        <dbReference type="ARBA" id="ARBA00022679"/>
    </source>
</evidence>
<organism evidence="13 14">
    <name type="scientific">Engelhardtia mirabilis</name>
    <dbReference type="NCBI Taxonomy" id="2528011"/>
    <lineage>
        <taxon>Bacteria</taxon>
        <taxon>Pseudomonadati</taxon>
        <taxon>Planctomycetota</taxon>
        <taxon>Planctomycetia</taxon>
        <taxon>Planctomycetia incertae sedis</taxon>
        <taxon>Engelhardtia</taxon>
    </lineage>
</organism>
<keyword evidence="5" id="KW-0479">Metal-binding</keyword>
<evidence type="ECO:0000256" key="6">
    <source>
        <dbReference type="ARBA" id="ARBA00022777"/>
    </source>
</evidence>
<dbReference type="SUPFAM" id="SSF52009">
    <property type="entry name" value="Phosphohistidine domain"/>
    <property type="match status" value="1"/>
</dbReference>
<evidence type="ECO:0000256" key="8">
    <source>
        <dbReference type="ARBA" id="ARBA00033235"/>
    </source>
</evidence>
<dbReference type="PANTHER" id="PTHR46244:SF3">
    <property type="entry name" value="PHOSPHOENOLPYRUVATE-PROTEIN PHOSPHOTRANSFERASE"/>
    <property type="match status" value="1"/>
</dbReference>
<dbReference type="Pfam" id="PF00391">
    <property type="entry name" value="PEP-utilizers"/>
    <property type="match status" value="1"/>
</dbReference>
<feature type="domain" description="PEP-utilising enzyme C-terminal" evidence="11">
    <location>
        <begin position="302"/>
        <end position="576"/>
    </location>
</feature>
<evidence type="ECO:0000256" key="1">
    <source>
        <dbReference type="ARBA" id="ARBA00001946"/>
    </source>
</evidence>
<comment type="similarity">
    <text evidence="2">Belongs to the PEP-utilizing enzyme family.</text>
</comment>
<evidence type="ECO:0000256" key="9">
    <source>
        <dbReference type="SAM" id="Coils"/>
    </source>
</evidence>
<protein>
    <recommendedName>
        <fullName evidence="3">Phosphoenolpyruvate-protein phosphotransferase</fullName>
    </recommendedName>
    <alternativeName>
        <fullName evidence="8">Phosphotransferase system, enzyme I</fullName>
    </alternativeName>
</protein>
<dbReference type="KEGG" id="pbap:Pla133_34570"/>
<evidence type="ECO:0000313" key="13">
    <source>
        <dbReference type="EMBL" id="QDU68361.1"/>
    </source>
</evidence>
<dbReference type="SUPFAM" id="SSF47831">
    <property type="entry name" value="Enzyme I of the PEP:sugar phosphotransferase system HPr-binding (sub)domain"/>
    <property type="match status" value="1"/>
</dbReference>
<proteinExistence type="inferred from homology"/>
<dbReference type="InterPro" id="IPR036618">
    <property type="entry name" value="PtsI_HPr-bd_sf"/>
</dbReference>
<keyword evidence="9" id="KW-0175">Coiled coil</keyword>
<dbReference type="AlphaFoldDB" id="A0A518BMZ8"/>
<dbReference type="Pfam" id="PF05524">
    <property type="entry name" value="PEP-utilisers_N"/>
    <property type="match status" value="1"/>
</dbReference>
<dbReference type="GO" id="GO:0009401">
    <property type="term" value="P:phosphoenolpyruvate-dependent sugar phosphotransferase system"/>
    <property type="evidence" value="ECO:0007669"/>
    <property type="project" value="InterPro"/>
</dbReference>
<feature type="coiled-coil region" evidence="9">
    <location>
        <begin position="67"/>
        <end position="105"/>
    </location>
</feature>
<gene>
    <name evidence="13" type="primary">ptsI_2</name>
    <name evidence="13" type="ORF">Pla133_34570</name>
</gene>
<evidence type="ECO:0000259" key="11">
    <source>
        <dbReference type="Pfam" id="PF02896"/>
    </source>
</evidence>
<dbReference type="InterPro" id="IPR036637">
    <property type="entry name" value="Phosphohistidine_dom_sf"/>
</dbReference>
<keyword evidence="6" id="KW-0418">Kinase</keyword>
<dbReference type="RefSeq" id="WP_145067306.1">
    <property type="nucleotide sequence ID" value="NZ_CP036287.1"/>
</dbReference>
<dbReference type="InterPro" id="IPR015813">
    <property type="entry name" value="Pyrv/PenolPyrv_kinase-like_dom"/>
</dbReference>
<name>A0A518BMZ8_9BACT</name>
<evidence type="ECO:0000256" key="5">
    <source>
        <dbReference type="ARBA" id="ARBA00022723"/>
    </source>
</evidence>
<dbReference type="GO" id="GO:0046872">
    <property type="term" value="F:metal ion binding"/>
    <property type="evidence" value="ECO:0007669"/>
    <property type="project" value="UniProtKB-KW"/>
</dbReference>
<dbReference type="SUPFAM" id="SSF51621">
    <property type="entry name" value="Phosphoenolpyruvate/pyruvate domain"/>
    <property type="match status" value="1"/>
</dbReference>
<dbReference type="GO" id="GO:0016301">
    <property type="term" value="F:kinase activity"/>
    <property type="evidence" value="ECO:0007669"/>
    <property type="project" value="UniProtKB-KW"/>
</dbReference>
<evidence type="ECO:0000313" key="14">
    <source>
        <dbReference type="Proteomes" id="UP000316921"/>
    </source>
</evidence>
<evidence type="ECO:0000259" key="10">
    <source>
        <dbReference type="Pfam" id="PF00391"/>
    </source>
</evidence>
<dbReference type="EMBL" id="CP036287">
    <property type="protein sequence ID" value="QDU68361.1"/>
    <property type="molecule type" value="Genomic_DNA"/>
</dbReference>
<dbReference type="Gene3D" id="3.50.30.10">
    <property type="entry name" value="Phosphohistidine domain"/>
    <property type="match status" value="1"/>
</dbReference>
<keyword evidence="4 13" id="KW-0808">Transferase</keyword>
<evidence type="ECO:0000256" key="3">
    <source>
        <dbReference type="ARBA" id="ARBA00016544"/>
    </source>
</evidence>
<dbReference type="InterPro" id="IPR008279">
    <property type="entry name" value="PEP-util_enz_mobile_dom"/>
</dbReference>
<dbReference type="PROSITE" id="PS00370">
    <property type="entry name" value="PEP_ENZYMES_PHOS_SITE"/>
    <property type="match status" value="1"/>
</dbReference>
<dbReference type="InterPro" id="IPR000121">
    <property type="entry name" value="PEP_util_C"/>
</dbReference>
<dbReference type="InterPro" id="IPR018274">
    <property type="entry name" value="PEP_util_AS"/>
</dbReference>
<keyword evidence="14" id="KW-1185">Reference proteome</keyword>
<dbReference type="PANTHER" id="PTHR46244">
    <property type="entry name" value="PHOSPHOENOLPYRUVATE-PROTEIN PHOSPHOTRANSFERASE"/>
    <property type="match status" value="1"/>
</dbReference>
<accession>A0A518BMZ8</accession>
<evidence type="ECO:0000259" key="12">
    <source>
        <dbReference type="Pfam" id="PF05524"/>
    </source>
</evidence>
<evidence type="ECO:0000256" key="7">
    <source>
        <dbReference type="ARBA" id="ARBA00022842"/>
    </source>
</evidence>
<feature type="domain" description="PEP-utilising enzyme mobile" evidence="10">
    <location>
        <begin position="196"/>
        <end position="266"/>
    </location>
</feature>
<dbReference type="Gene3D" id="1.10.274.10">
    <property type="entry name" value="PtsI, HPr-binding domain"/>
    <property type="match status" value="1"/>
</dbReference>
<reference evidence="13 14" key="1">
    <citation type="submission" date="2019-02" db="EMBL/GenBank/DDBJ databases">
        <title>Deep-cultivation of Planctomycetes and their phenomic and genomic characterization uncovers novel biology.</title>
        <authorList>
            <person name="Wiegand S."/>
            <person name="Jogler M."/>
            <person name="Boedeker C."/>
            <person name="Pinto D."/>
            <person name="Vollmers J."/>
            <person name="Rivas-Marin E."/>
            <person name="Kohn T."/>
            <person name="Peeters S.H."/>
            <person name="Heuer A."/>
            <person name="Rast P."/>
            <person name="Oberbeckmann S."/>
            <person name="Bunk B."/>
            <person name="Jeske O."/>
            <person name="Meyerdierks A."/>
            <person name="Storesund J.E."/>
            <person name="Kallscheuer N."/>
            <person name="Luecker S."/>
            <person name="Lage O.M."/>
            <person name="Pohl T."/>
            <person name="Merkel B.J."/>
            <person name="Hornburger P."/>
            <person name="Mueller R.-W."/>
            <person name="Bruemmer F."/>
            <person name="Labrenz M."/>
            <person name="Spormann A.M."/>
            <person name="Op den Camp H."/>
            <person name="Overmann J."/>
            <person name="Amann R."/>
            <person name="Jetten M.S.M."/>
            <person name="Mascher T."/>
            <person name="Medema M.H."/>
            <person name="Devos D.P."/>
            <person name="Kaster A.-K."/>
            <person name="Ovreas L."/>
            <person name="Rohde M."/>
            <person name="Galperin M.Y."/>
            <person name="Jogler C."/>
        </authorList>
    </citation>
    <scope>NUCLEOTIDE SEQUENCE [LARGE SCALE GENOMIC DNA]</scope>
    <source>
        <strain evidence="13 14">Pla133</strain>
    </source>
</reference>
<dbReference type="InterPro" id="IPR050499">
    <property type="entry name" value="PEP-utilizing_PTS_enzyme"/>
</dbReference>
<dbReference type="Proteomes" id="UP000316921">
    <property type="component" value="Chromosome"/>
</dbReference>
<keyword evidence="13" id="KW-0670">Pyruvate</keyword>
<dbReference type="InterPro" id="IPR040442">
    <property type="entry name" value="Pyrv_kinase-like_dom_sf"/>
</dbReference>
<dbReference type="InterPro" id="IPR008731">
    <property type="entry name" value="PTS_EIN"/>
</dbReference>
<sequence length="615" mass="65814">MSDVRTAEALAARQASEIQGTPEPAGAPTVAEVLTLRGERASRGRVAGRLVVVPDALGSLPTERIARDAVEDELNRFRRALGRARNQLRELRERLKDEVGAEDARILDTHLALSKDSAFIADVENLILESQLRLETAIGKVVGDFDRIFRLVKSEELRRGAADLRDVGLRVLRNLDGPEGPDTVPAVPVAAADDGPRILVARELSVVDLFDLERGAVAGLVAETGGGSSHAAILARSMGVPALTGVEGAFESLRDGQWAVLDADAGVLRVSDDPAAIADWDSIEAAGADIDSIEVERLDDVSTRDGRSIAILPLCSGRDEVARVVEWGAREIGLVRTEMAFVTESTAPDVARLETYHRAIADAAGGARVSFRLLHADAKTPLPFMDAKSAAARQPGVRFLRAQPELLQNQLAALLMVAADDPVRIAIPFVDDVDSFIAVRDALVAARESLRKLGRRPADDVQLGVTIDTPGALFGLEDLCEHANFVHFNVDALVMHLMVADRTAPVFRPLFERLHPFVLRALAHALEAVHTSGVEHAVFGGLVDRPENVPLLLALGFRRLCPSLHATPQVVAAVRATDMEAAGRQLDAARRAGSHARGVSPVAGFHHGFASGEGD</sequence>
<feature type="domain" description="Phosphotransferase system enzyme I N-terminal" evidence="12">
    <location>
        <begin position="37"/>
        <end position="158"/>
    </location>
</feature>
<dbReference type="Gene3D" id="3.20.20.60">
    <property type="entry name" value="Phosphoenolpyruvate-binding domains"/>
    <property type="match status" value="1"/>
</dbReference>
<dbReference type="Pfam" id="PF02896">
    <property type="entry name" value="PEP-utilizers_C"/>
    <property type="match status" value="1"/>
</dbReference>